<sequence>MASAWHNTTPLHFVGRLGPASFGASAPREQPAGRHVQQQQSHPAEDPSYNQLVSPSTAAAFRREASVVSYAEPLSVSRGRDSTPVPAQLVDEENEHPRVATRPRSPSPSLTLARVQTRFRALSLSELILPEHLHLRGRGTWKTYKHAVETVFKLKGLQGHLERSDMWYASEPTRWNEEQKLCRAIITLNIHDIERLRPENWEHAVDYWERLTALHEGTTTLGERAKAVWKKWLKLMILGMVGWFLFLFLFMIFVALFQIRSELEL</sequence>
<reference evidence="3 4" key="1">
    <citation type="submission" date="2016-10" db="EMBL/GenBank/DDBJ databases">
        <title>Genome sequence of the basidiomycete white-rot fungus Trametes pubescens.</title>
        <authorList>
            <person name="Makela M.R."/>
            <person name="Granchi Z."/>
            <person name="Peng M."/>
            <person name="De Vries R.P."/>
            <person name="Grigoriev I."/>
            <person name="Riley R."/>
            <person name="Hilden K."/>
        </authorList>
    </citation>
    <scope>NUCLEOTIDE SEQUENCE [LARGE SCALE GENOMIC DNA]</scope>
    <source>
        <strain evidence="3 4">FBCC735</strain>
    </source>
</reference>
<protein>
    <submittedName>
        <fullName evidence="3">Uncharacterized protein</fullName>
    </submittedName>
</protein>
<keyword evidence="2" id="KW-1133">Transmembrane helix</keyword>
<evidence type="ECO:0000256" key="2">
    <source>
        <dbReference type="SAM" id="Phobius"/>
    </source>
</evidence>
<accession>A0A1M2W3P1</accession>
<feature type="compositionally biased region" description="Polar residues" evidence="1">
    <location>
        <begin position="1"/>
        <end position="10"/>
    </location>
</feature>
<comment type="caution">
    <text evidence="3">The sequence shown here is derived from an EMBL/GenBank/DDBJ whole genome shotgun (WGS) entry which is preliminary data.</text>
</comment>
<organism evidence="3 4">
    <name type="scientific">Trametes pubescens</name>
    <name type="common">White-rot fungus</name>
    <dbReference type="NCBI Taxonomy" id="154538"/>
    <lineage>
        <taxon>Eukaryota</taxon>
        <taxon>Fungi</taxon>
        <taxon>Dikarya</taxon>
        <taxon>Basidiomycota</taxon>
        <taxon>Agaricomycotina</taxon>
        <taxon>Agaricomycetes</taxon>
        <taxon>Polyporales</taxon>
        <taxon>Polyporaceae</taxon>
        <taxon>Trametes</taxon>
    </lineage>
</organism>
<gene>
    <name evidence="3" type="ORF">TRAPUB_8974</name>
</gene>
<proteinExistence type="predicted"/>
<keyword evidence="2" id="KW-0812">Transmembrane</keyword>
<keyword evidence="4" id="KW-1185">Reference proteome</keyword>
<feature type="transmembrane region" description="Helical" evidence="2">
    <location>
        <begin position="235"/>
        <end position="259"/>
    </location>
</feature>
<evidence type="ECO:0000256" key="1">
    <source>
        <dbReference type="SAM" id="MobiDB-lite"/>
    </source>
</evidence>
<evidence type="ECO:0000313" key="3">
    <source>
        <dbReference type="EMBL" id="OJT14474.1"/>
    </source>
</evidence>
<dbReference type="Proteomes" id="UP000184267">
    <property type="component" value="Unassembled WGS sequence"/>
</dbReference>
<feature type="region of interest" description="Disordered" evidence="1">
    <location>
        <begin position="74"/>
        <end position="109"/>
    </location>
</feature>
<dbReference type="EMBL" id="MNAD01000286">
    <property type="protein sequence ID" value="OJT14474.1"/>
    <property type="molecule type" value="Genomic_DNA"/>
</dbReference>
<dbReference type="AlphaFoldDB" id="A0A1M2W3P1"/>
<evidence type="ECO:0000313" key="4">
    <source>
        <dbReference type="Proteomes" id="UP000184267"/>
    </source>
</evidence>
<feature type="region of interest" description="Disordered" evidence="1">
    <location>
        <begin position="1"/>
        <end position="56"/>
    </location>
</feature>
<keyword evidence="2" id="KW-0472">Membrane</keyword>
<feature type="compositionally biased region" description="Polar residues" evidence="1">
    <location>
        <begin position="36"/>
        <end position="56"/>
    </location>
</feature>
<name>A0A1M2W3P1_TRAPU</name>